<dbReference type="InterPro" id="IPR003362">
    <property type="entry name" value="Bact_transf"/>
</dbReference>
<dbReference type="RefSeq" id="WP_168987858.1">
    <property type="nucleotide sequence ID" value="NZ_CAWPHM010000267.1"/>
</dbReference>
<keyword evidence="3" id="KW-0808">Transferase</keyword>
<dbReference type="AlphaFoldDB" id="A0A972J9L7"/>
<proteinExistence type="inferred from homology"/>
<name>A0A972J9L7_9RHOO</name>
<dbReference type="PANTHER" id="PTHR30576:SF0">
    <property type="entry name" value="UNDECAPRENYL-PHOSPHATE N-ACETYLGALACTOSAMINYL 1-PHOSPHATE TRANSFERASE-RELATED"/>
    <property type="match status" value="1"/>
</dbReference>
<evidence type="ECO:0000313" key="4">
    <source>
        <dbReference type="Proteomes" id="UP000599523"/>
    </source>
</evidence>
<dbReference type="Proteomes" id="UP000599523">
    <property type="component" value="Unassembled WGS sequence"/>
</dbReference>
<dbReference type="Pfam" id="PF02397">
    <property type="entry name" value="Bac_transf"/>
    <property type="match status" value="1"/>
</dbReference>
<evidence type="ECO:0000313" key="3">
    <source>
        <dbReference type="EMBL" id="NMG03100.1"/>
    </source>
</evidence>
<evidence type="ECO:0000259" key="2">
    <source>
        <dbReference type="Pfam" id="PF02397"/>
    </source>
</evidence>
<dbReference type="EMBL" id="WTVM01000042">
    <property type="protein sequence ID" value="NMG03100.1"/>
    <property type="molecule type" value="Genomic_DNA"/>
</dbReference>
<accession>A0A972J9L7</accession>
<comment type="similarity">
    <text evidence="1">Belongs to the bacterial sugar transferase family.</text>
</comment>
<dbReference type="PANTHER" id="PTHR30576">
    <property type="entry name" value="COLANIC BIOSYNTHESIS UDP-GLUCOSE LIPID CARRIER TRANSFERASE"/>
    <property type="match status" value="1"/>
</dbReference>
<sequence>MKRFFDILCAASALALLAPLLLAIALIVRIDSPGPVLYRQTRVGLGGKTFSMYKFRSMVTNADRIGGYQTQQQDPRITTSGRWLRRTSLDELPQLLNVLKGDMSVVGPRPDVPQQQSLYSKNDWTLRHSVRPGITGLAQATLRSDATTKQRLQLDLDYVGRHSLLFDLRIILMTVRQLWTKGSY</sequence>
<dbReference type="GO" id="GO:0016780">
    <property type="term" value="F:phosphotransferase activity, for other substituted phosphate groups"/>
    <property type="evidence" value="ECO:0007669"/>
    <property type="project" value="TreeGrafter"/>
</dbReference>
<evidence type="ECO:0000256" key="1">
    <source>
        <dbReference type="ARBA" id="ARBA00006464"/>
    </source>
</evidence>
<reference evidence="3" key="1">
    <citation type="submission" date="2019-12" db="EMBL/GenBank/DDBJ databases">
        <title>Comparative genomics gives insights into the taxonomy of the Azoarcus-Aromatoleum group and reveals separate origins of nif in the plant-associated Azoarcus and non-plant-associated Aromatoleum sub-groups.</title>
        <authorList>
            <person name="Lafos M."/>
            <person name="Maluk M."/>
            <person name="Batista M."/>
            <person name="Junghare M."/>
            <person name="Carmona M."/>
            <person name="Faoro H."/>
            <person name="Cruz L.M."/>
            <person name="Battistoni F."/>
            <person name="De Souza E."/>
            <person name="Pedrosa F."/>
            <person name="Chen W.-M."/>
            <person name="Poole P.S."/>
            <person name="Dixon R.A."/>
            <person name="James E.K."/>
        </authorList>
    </citation>
    <scope>NUCLEOTIDE SEQUENCE</scope>
    <source>
        <strain evidence="3">NSC3</strain>
    </source>
</reference>
<gene>
    <name evidence="3" type="ORF">GPA21_08945</name>
</gene>
<protein>
    <submittedName>
        <fullName evidence="3">Sugar transferase</fullName>
    </submittedName>
</protein>
<comment type="caution">
    <text evidence="3">The sequence shown here is derived from an EMBL/GenBank/DDBJ whole genome shotgun (WGS) entry which is preliminary data.</text>
</comment>
<organism evidence="3 4">
    <name type="scientific">Azoarcus taiwanensis</name>
    <dbReference type="NCBI Taxonomy" id="666964"/>
    <lineage>
        <taxon>Bacteria</taxon>
        <taxon>Pseudomonadati</taxon>
        <taxon>Pseudomonadota</taxon>
        <taxon>Betaproteobacteria</taxon>
        <taxon>Rhodocyclales</taxon>
        <taxon>Zoogloeaceae</taxon>
        <taxon>Azoarcus</taxon>
    </lineage>
</organism>
<feature type="domain" description="Bacterial sugar transferase" evidence="2">
    <location>
        <begin position="2"/>
        <end position="178"/>
    </location>
</feature>
<keyword evidence="4" id="KW-1185">Reference proteome</keyword>